<comment type="subcellular location">
    <subcellularLocation>
        <location evidence="1">Cell membrane</location>
        <topology evidence="1">Multi-pass membrane protein</topology>
    </subcellularLocation>
</comment>
<feature type="transmembrane region" description="Helical" evidence="7">
    <location>
        <begin position="369"/>
        <end position="389"/>
    </location>
</feature>
<evidence type="ECO:0000256" key="7">
    <source>
        <dbReference type="SAM" id="Phobius"/>
    </source>
</evidence>
<feature type="transmembrane region" description="Helical" evidence="7">
    <location>
        <begin position="298"/>
        <end position="322"/>
    </location>
</feature>
<keyword evidence="6 7" id="KW-0472">Membrane</keyword>
<dbReference type="PANTHER" id="PTHR23517:SF2">
    <property type="entry name" value="MULTIDRUG RESISTANCE PROTEIN MDTH"/>
    <property type="match status" value="1"/>
</dbReference>
<keyword evidence="4 7" id="KW-0812">Transmembrane</keyword>
<keyword evidence="3" id="KW-1003">Cell membrane</keyword>
<evidence type="ECO:0000256" key="1">
    <source>
        <dbReference type="ARBA" id="ARBA00004651"/>
    </source>
</evidence>
<evidence type="ECO:0000313" key="10">
    <source>
        <dbReference type="Proteomes" id="UP001610861"/>
    </source>
</evidence>
<accession>A0ABW7QEK6</accession>
<evidence type="ECO:0000259" key="8">
    <source>
        <dbReference type="PROSITE" id="PS50850"/>
    </source>
</evidence>
<feature type="transmembrane region" description="Helical" evidence="7">
    <location>
        <begin position="58"/>
        <end position="81"/>
    </location>
</feature>
<feature type="transmembrane region" description="Helical" evidence="7">
    <location>
        <begin position="334"/>
        <end position="357"/>
    </location>
</feature>
<dbReference type="PANTHER" id="PTHR23517">
    <property type="entry name" value="RESISTANCE PROTEIN MDTM, PUTATIVE-RELATED-RELATED"/>
    <property type="match status" value="1"/>
</dbReference>
<evidence type="ECO:0000256" key="5">
    <source>
        <dbReference type="ARBA" id="ARBA00022989"/>
    </source>
</evidence>
<dbReference type="InterPro" id="IPR036259">
    <property type="entry name" value="MFS_trans_sf"/>
</dbReference>
<evidence type="ECO:0000256" key="6">
    <source>
        <dbReference type="ARBA" id="ARBA00023136"/>
    </source>
</evidence>
<sequence length="399" mass="40885">MGTQTLFNVGFYAVVPFVAVVLSGDFGLAATTVGLVLGVRTFAQQGMFLVGGALADRIGARATILIGCAIRVTGFLAWAGSLWSSPMLLWLFIAGTVTTGLGGALFSPALNTLVADADARIPGRRVTLFAWLTLSGEVGAVIGPLLGTLLLPLGFEVVAATGAACFAVIGVALASLLPRTSNSQRRDPPARRGSIPALHDPRFVMFAALHAVDLLAYNQLYLTLPLELDRIGTGPELIGVMFAWVSILTLTLQLPVARWCSRVGARTALRAGYLASAGAFTLLAGEAVIALAPGIHLAMIGVAVSGLTFGHLAANPTALSLVPGFASGQPTGSYFGLLASLGGLAVLVGNLAVGRLLDGAAGPSGASALPWLLLTAPMLASALLIPRAIPREQIPKRPG</sequence>
<feature type="transmembrane region" description="Helical" evidence="7">
    <location>
        <begin position="157"/>
        <end position="177"/>
    </location>
</feature>
<reference evidence="9 10" key="1">
    <citation type="submission" date="2024-09" db="EMBL/GenBank/DDBJ databases">
        <authorList>
            <person name="Pan X."/>
        </authorList>
    </citation>
    <scope>NUCLEOTIDE SEQUENCE [LARGE SCALE GENOMIC DNA]</scope>
    <source>
        <strain evidence="9 10">B2969</strain>
    </source>
</reference>
<keyword evidence="10" id="KW-1185">Reference proteome</keyword>
<dbReference type="InterPro" id="IPR050171">
    <property type="entry name" value="MFS_Transporters"/>
</dbReference>
<dbReference type="InterPro" id="IPR011701">
    <property type="entry name" value="MFS"/>
</dbReference>
<dbReference type="Pfam" id="PF07690">
    <property type="entry name" value="MFS_1"/>
    <property type="match status" value="1"/>
</dbReference>
<dbReference type="InterPro" id="IPR020846">
    <property type="entry name" value="MFS_dom"/>
</dbReference>
<name>A0ABW7QEK6_9MICO</name>
<gene>
    <name evidence="9" type="ORF">ACH3VR_22660</name>
</gene>
<dbReference type="RefSeq" id="WP_397558611.1">
    <property type="nucleotide sequence ID" value="NZ_JBIQWL010000018.1"/>
</dbReference>
<evidence type="ECO:0000256" key="2">
    <source>
        <dbReference type="ARBA" id="ARBA00022448"/>
    </source>
</evidence>
<protein>
    <submittedName>
        <fullName evidence="9">MFS transporter</fullName>
    </submittedName>
</protein>
<evidence type="ECO:0000313" key="9">
    <source>
        <dbReference type="EMBL" id="MFH8253185.1"/>
    </source>
</evidence>
<feature type="domain" description="Major facilitator superfamily (MFS) profile" evidence="8">
    <location>
        <begin position="1"/>
        <end position="393"/>
    </location>
</feature>
<organism evidence="9 10">
    <name type="scientific">Microbacterium alkaliflavum</name>
    <dbReference type="NCBI Taxonomy" id="3248839"/>
    <lineage>
        <taxon>Bacteria</taxon>
        <taxon>Bacillati</taxon>
        <taxon>Actinomycetota</taxon>
        <taxon>Actinomycetes</taxon>
        <taxon>Micrococcales</taxon>
        <taxon>Microbacteriaceae</taxon>
        <taxon>Microbacterium</taxon>
    </lineage>
</organism>
<feature type="transmembrane region" description="Helical" evidence="7">
    <location>
        <begin position="12"/>
        <end position="37"/>
    </location>
</feature>
<comment type="caution">
    <text evidence="9">The sequence shown here is derived from an EMBL/GenBank/DDBJ whole genome shotgun (WGS) entry which is preliminary data.</text>
</comment>
<dbReference type="PROSITE" id="PS50850">
    <property type="entry name" value="MFS"/>
    <property type="match status" value="1"/>
</dbReference>
<feature type="transmembrane region" description="Helical" evidence="7">
    <location>
        <begin position="271"/>
        <end position="292"/>
    </location>
</feature>
<feature type="transmembrane region" description="Helical" evidence="7">
    <location>
        <begin position="237"/>
        <end position="259"/>
    </location>
</feature>
<evidence type="ECO:0000256" key="4">
    <source>
        <dbReference type="ARBA" id="ARBA00022692"/>
    </source>
</evidence>
<evidence type="ECO:0000256" key="3">
    <source>
        <dbReference type="ARBA" id="ARBA00022475"/>
    </source>
</evidence>
<dbReference type="Proteomes" id="UP001610861">
    <property type="component" value="Unassembled WGS sequence"/>
</dbReference>
<feature type="transmembrane region" description="Helical" evidence="7">
    <location>
        <begin position="198"/>
        <end position="217"/>
    </location>
</feature>
<keyword evidence="2" id="KW-0813">Transport</keyword>
<feature type="transmembrane region" description="Helical" evidence="7">
    <location>
        <begin position="128"/>
        <end position="151"/>
    </location>
</feature>
<proteinExistence type="predicted"/>
<dbReference type="EMBL" id="JBIQWL010000018">
    <property type="protein sequence ID" value="MFH8253185.1"/>
    <property type="molecule type" value="Genomic_DNA"/>
</dbReference>
<keyword evidence="5 7" id="KW-1133">Transmembrane helix</keyword>
<feature type="transmembrane region" description="Helical" evidence="7">
    <location>
        <begin position="87"/>
        <end position="107"/>
    </location>
</feature>
<dbReference type="SUPFAM" id="SSF103473">
    <property type="entry name" value="MFS general substrate transporter"/>
    <property type="match status" value="1"/>
</dbReference>
<dbReference type="Gene3D" id="1.20.1250.20">
    <property type="entry name" value="MFS general substrate transporter like domains"/>
    <property type="match status" value="2"/>
</dbReference>